<evidence type="ECO:0000313" key="2">
    <source>
        <dbReference type="Proteomes" id="UP000245765"/>
    </source>
</evidence>
<gene>
    <name evidence="1" type="ORF">DFH01_02700</name>
</gene>
<proteinExistence type="predicted"/>
<evidence type="ECO:0000313" key="1">
    <source>
        <dbReference type="EMBL" id="PWS38226.1"/>
    </source>
</evidence>
<name>A0A317FKV8_9PROT</name>
<dbReference type="EMBL" id="QGNA01000001">
    <property type="protein sequence ID" value="PWS38226.1"/>
    <property type="molecule type" value="Genomic_DNA"/>
</dbReference>
<keyword evidence="2" id="KW-1185">Reference proteome</keyword>
<dbReference type="Proteomes" id="UP000245765">
    <property type="component" value="Unassembled WGS sequence"/>
</dbReference>
<accession>A0A317FKV8</accession>
<sequence>MQEKDVLAAAVGLGAPWPARDGEIAEAIATARKTIGGFTRPADEKAEPLPAFVVPAAKEPRR</sequence>
<protein>
    <submittedName>
        <fullName evidence="1">Uncharacterized protein</fullName>
    </submittedName>
</protein>
<organism evidence="1 2">
    <name type="scientific">Falsiroseomonas bella</name>
    <dbReference type="NCBI Taxonomy" id="2184016"/>
    <lineage>
        <taxon>Bacteria</taxon>
        <taxon>Pseudomonadati</taxon>
        <taxon>Pseudomonadota</taxon>
        <taxon>Alphaproteobacteria</taxon>
        <taxon>Acetobacterales</taxon>
        <taxon>Roseomonadaceae</taxon>
        <taxon>Falsiroseomonas</taxon>
    </lineage>
</organism>
<comment type="caution">
    <text evidence="1">The sequence shown here is derived from an EMBL/GenBank/DDBJ whole genome shotgun (WGS) entry which is preliminary data.</text>
</comment>
<reference evidence="2" key="1">
    <citation type="submission" date="2018-05" db="EMBL/GenBank/DDBJ databases">
        <authorList>
            <person name="Du Z."/>
            <person name="Wang X."/>
        </authorList>
    </citation>
    <scope>NUCLEOTIDE SEQUENCE [LARGE SCALE GENOMIC DNA]</scope>
    <source>
        <strain evidence="2">CQN31</strain>
    </source>
</reference>
<dbReference type="RefSeq" id="WP_109868847.1">
    <property type="nucleotide sequence ID" value="NZ_QGNA01000001.1"/>
</dbReference>
<dbReference type="AlphaFoldDB" id="A0A317FKV8"/>